<protein>
    <recommendedName>
        <fullName evidence="1">SnoaL-like domain-containing protein</fullName>
    </recommendedName>
</protein>
<evidence type="ECO:0000313" key="3">
    <source>
        <dbReference type="Proteomes" id="UP000019471"/>
    </source>
</evidence>
<dbReference type="OrthoDB" id="10319564at2759"/>
<name>W9X7L7_9EURO</name>
<keyword evidence="3" id="KW-1185">Reference proteome</keyword>
<dbReference type="InterPro" id="IPR032710">
    <property type="entry name" value="NTF2-like_dom_sf"/>
</dbReference>
<feature type="domain" description="SnoaL-like" evidence="1">
    <location>
        <begin position="24"/>
        <end position="150"/>
    </location>
</feature>
<organism evidence="2 3">
    <name type="scientific">Cladophialophora psammophila CBS 110553</name>
    <dbReference type="NCBI Taxonomy" id="1182543"/>
    <lineage>
        <taxon>Eukaryota</taxon>
        <taxon>Fungi</taxon>
        <taxon>Dikarya</taxon>
        <taxon>Ascomycota</taxon>
        <taxon>Pezizomycotina</taxon>
        <taxon>Eurotiomycetes</taxon>
        <taxon>Chaetothyriomycetidae</taxon>
        <taxon>Chaetothyriales</taxon>
        <taxon>Herpotrichiellaceae</taxon>
        <taxon>Cladophialophora</taxon>
    </lineage>
</organism>
<dbReference type="AlphaFoldDB" id="W9X7L7"/>
<evidence type="ECO:0000259" key="1">
    <source>
        <dbReference type="Pfam" id="PF13577"/>
    </source>
</evidence>
<dbReference type="RefSeq" id="XP_007739779.1">
    <property type="nucleotide sequence ID" value="XM_007741589.1"/>
</dbReference>
<accession>W9X7L7</accession>
<gene>
    <name evidence="2" type="ORF">A1O5_00970</name>
</gene>
<dbReference type="SUPFAM" id="SSF54427">
    <property type="entry name" value="NTF2-like"/>
    <property type="match status" value="1"/>
</dbReference>
<dbReference type="Gene3D" id="3.10.450.50">
    <property type="match status" value="1"/>
</dbReference>
<dbReference type="Proteomes" id="UP000019471">
    <property type="component" value="Unassembled WGS sequence"/>
</dbReference>
<dbReference type="Pfam" id="PF13577">
    <property type="entry name" value="SnoaL_4"/>
    <property type="match status" value="1"/>
</dbReference>
<proteinExistence type="predicted"/>
<sequence length="166" mass="19047">METQDQSRSHLREQFALYKHIQVYHWLADTWNWNEMAKLFSEDTEYEFETAESGESRAGGVQLQNQTIRGPDAVVTTFDGLVKPFKKAQHVIVNTNFDISGETATGTANIVFWGVPDPTKPHLHYSMGSRYYWKFRKEGSPSPTGSTWKTAYTKVEKIWEHSTLGP</sequence>
<dbReference type="InterPro" id="IPR037401">
    <property type="entry name" value="SnoaL-like"/>
</dbReference>
<comment type="caution">
    <text evidence="2">The sequence shown here is derived from an EMBL/GenBank/DDBJ whole genome shotgun (WGS) entry which is preliminary data.</text>
</comment>
<dbReference type="EMBL" id="AMGX01000001">
    <property type="protein sequence ID" value="EXJ76462.1"/>
    <property type="molecule type" value="Genomic_DNA"/>
</dbReference>
<dbReference type="GeneID" id="19185706"/>
<reference evidence="2 3" key="1">
    <citation type="submission" date="2013-03" db="EMBL/GenBank/DDBJ databases">
        <title>The Genome Sequence of Cladophialophora psammophila CBS 110553.</title>
        <authorList>
            <consortium name="The Broad Institute Genomics Platform"/>
            <person name="Cuomo C."/>
            <person name="de Hoog S."/>
            <person name="Gorbushina A."/>
            <person name="Walker B."/>
            <person name="Young S.K."/>
            <person name="Zeng Q."/>
            <person name="Gargeya S."/>
            <person name="Fitzgerald M."/>
            <person name="Haas B."/>
            <person name="Abouelleil A."/>
            <person name="Allen A.W."/>
            <person name="Alvarado L."/>
            <person name="Arachchi H.M."/>
            <person name="Berlin A.M."/>
            <person name="Chapman S.B."/>
            <person name="Gainer-Dewar J."/>
            <person name="Goldberg J."/>
            <person name="Griggs A."/>
            <person name="Gujja S."/>
            <person name="Hansen M."/>
            <person name="Howarth C."/>
            <person name="Imamovic A."/>
            <person name="Ireland A."/>
            <person name="Larimer J."/>
            <person name="McCowan C."/>
            <person name="Murphy C."/>
            <person name="Pearson M."/>
            <person name="Poon T.W."/>
            <person name="Priest M."/>
            <person name="Roberts A."/>
            <person name="Saif S."/>
            <person name="Shea T."/>
            <person name="Sisk P."/>
            <person name="Sykes S."/>
            <person name="Wortman J."/>
            <person name="Nusbaum C."/>
            <person name="Birren B."/>
        </authorList>
    </citation>
    <scope>NUCLEOTIDE SEQUENCE [LARGE SCALE GENOMIC DNA]</scope>
    <source>
        <strain evidence="2 3">CBS 110553</strain>
    </source>
</reference>
<evidence type="ECO:0000313" key="2">
    <source>
        <dbReference type="EMBL" id="EXJ76462.1"/>
    </source>
</evidence>
<dbReference type="HOGENOM" id="CLU_1532376_0_0_1"/>